<dbReference type="KEGG" id="vg:54998502"/>
<gene>
    <name evidence="1" type="primary">69</name>
    <name evidence="1" type="ORF">SEA_FRYBERGER_69</name>
</gene>
<sequence>MSTTFEVYAGLGTAANYSSFPTKDVEILPDIHICERCGDQIVYNEDRKPGEIGKPSWLHVNVIEEHYISNKLRCHYCHAHEGVVYKQQAWSDETHCDRCGGVHGFGIGD</sequence>
<name>A0A346FCM3_9CAUD</name>
<organism evidence="1 2">
    <name type="scientific">Gordonia phage Fryberger</name>
    <dbReference type="NCBI Taxonomy" id="2250392"/>
    <lineage>
        <taxon>Viruses</taxon>
        <taxon>Duplodnaviria</taxon>
        <taxon>Heunggongvirae</taxon>
        <taxon>Uroviricota</taxon>
        <taxon>Caudoviricetes</taxon>
        <taxon>Ronaldovirus</taxon>
        <taxon>Ronaldovirus fryberger</taxon>
    </lineage>
</organism>
<proteinExistence type="predicted"/>
<dbReference type="Proteomes" id="UP000259952">
    <property type="component" value="Segment"/>
</dbReference>
<dbReference type="RefSeq" id="YP_009807621.1">
    <property type="nucleotide sequence ID" value="NC_048027.1"/>
</dbReference>
<dbReference type="GeneID" id="54998502"/>
<evidence type="ECO:0000313" key="2">
    <source>
        <dbReference type="Proteomes" id="UP000259952"/>
    </source>
</evidence>
<dbReference type="EMBL" id="MH479913">
    <property type="protein sequence ID" value="AXN53487.1"/>
    <property type="molecule type" value="Genomic_DNA"/>
</dbReference>
<protein>
    <submittedName>
        <fullName evidence="1">Uncharacterized protein</fullName>
    </submittedName>
</protein>
<accession>A0A346FCM3</accession>
<reference evidence="1 2" key="1">
    <citation type="submission" date="2018-06" db="EMBL/GenBank/DDBJ databases">
        <authorList>
            <person name="Searcy Z.E."/>
            <person name="Delesalle V.A."/>
            <person name="Garlena R.A."/>
            <person name="Russell D.A."/>
            <person name="Pope W.H."/>
            <person name="Jacobs-Sera D."/>
            <person name="Hatfull G.F."/>
        </authorList>
    </citation>
    <scope>NUCLEOTIDE SEQUENCE [LARGE SCALE GENOMIC DNA]</scope>
</reference>
<keyword evidence="2" id="KW-1185">Reference proteome</keyword>
<evidence type="ECO:0000313" key="1">
    <source>
        <dbReference type="EMBL" id="AXN53487.1"/>
    </source>
</evidence>